<protein>
    <recommendedName>
        <fullName evidence="7">Amino acid transporter transmembrane domain-containing protein</fullName>
    </recommendedName>
</protein>
<reference evidence="8" key="1">
    <citation type="submission" date="2022-12" db="EMBL/GenBank/DDBJ databases">
        <title>Draft genome assemblies for two species of Escallonia (Escalloniales).</title>
        <authorList>
            <person name="Chanderbali A."/>
            <person name="Dervinis C."/>
            <person name="Anghel I."/>
            <person name="Soltis D."/>
            <person name="Soltis P."/>
            <person name="Zapata F."/>
        </authorList>
    </citation>
    <scope>NUCLEOTIDE SEQUENCE</scope>
    <source>
        <strain evidence="8">UCBG64.0493</strain>
        <tissue evidence="8">Leaf</tissue>
    </source>
</reference>
<dbReference type="Pfam" id="PF01490">
    <property type="entry name" value="Aa_trans"/>
    <property type="match status" value="1"/>
</dbReference>
<name>A0AA88V1V4_9ASTE</name>
<comment type="caution">
    <text evidence="8">The sequence shown here is derived from an EMBL/GenBank/DDBJ whole genome shotgun (WGS) entry which is preliminary data.</text>
</comment>
<dbReference type="EMBL" id="JAVXUP010003192">
    <property type="protein sequence ID" value="KAK2999708.1"/>
    <property type="molecule type" value="Genomic_DNA"/>
</dbReference>
<sequence length="166" mass="19170">MKELEQKVYHFSDSEVPQILDFLLEHKLIDLKKFKRAEEAKQVAQVLFTLPYSFSNLGMLSGILLQIIYGLIGSWTAYLISVLYIKFQSRKEKVNVSYKNHIIQENIKFHDKSKSITGTCSKPEITSHLSIELRILGVVWIGNRSDHWHIHLYIGLLVGLNMGRIS</sequence>
<evidence type="ECO:0000256" key="6">
    <source>
        <dbReference type="SAM" id="Phobius"/>
    </source>
</evidence>
<evidence type="ECO:0000256" key="1">
    <source>
        <dbReference type="ARBA" id="ARBA00004370"/>
    </source>
</evidence>
<evidence type="ECO:0000256" key="5">
    <source>
        <dbReference type="ARBA" id="ARBA00023136"/>
    </source>
</evidence>
<feature type="domain" description="Amino acid transporter transmembrane" evidence="7">
    <location>
        <begin position="42"/>
        <end position="102"/>
    </location>
</feature>
<dbReference type="AlphaFoldDB" id="A0AA88V1V4"/>
<keyword evidence="5 6" id="KW-0472">Membrane</keyword>
<evidence type="ECO:0000313" key="9">
    <source>
        <dbReference type="Proteomes" id="UP001188597"/>
    </source>
</evidence>
<accession>A0AA88V1V4</accession>
<comment type="subcellular location">
    <subcellularLocation>
        <location evidence="1">Membrane</location>
    </subcellularLocation>
</comment>
<evidence type="ECO:0000313" key="8">
    <source>
        <dbReference type="EMBL" id="KAK2999708.1"/>
    </source>
</evidence>
<gene>
    <name evidence="8" type="ORF">RJ639_022964</name>
</gene>
<keyword evidence="3" id="KW-0029">Amino-acid transport</keyword>
<proteinExistence type="predicted"/>
<evidence type="ECO:0000256" key="3">
    <source>
        <dbReference type="ARBA" id="ARBA00022970"/>
    </source>
</evidence>
<dbReference type="GO" id="GO:0006865">
    <property type="term" value="P:amino acid transport"/>
    <property type="evidence" value="ECO:0007669"/>
    <property type="project" value="UniProtKB-KW"/>
</dbReference>
<dbReference type="GO" id="GO:0016020">
    <property type="term" value="C:membrane"/>
    <property type="evidence" value="ECO:0007669"/>
    <property type="project" value="UniProtKB-SubCell"/>
</dbReference>
<evidence type="ECO:0000259" key="7">
    <source>
        <dbReference type="Pfam" id="PF01490"/>
    </source>
</evidence>
<keyword evidence="4 6" id="KW-1133">Transmembrane helix</keyword>
<feature type="transmembrane region" description="Helical" evidence="6">
    <location>
        <begin position="63"/>
        <end position="85"/>
    </location>
</feature>
<keyword evidence="9" id="KW-1185">Reference proteome</keyword>
<evidence type="ECO:0000256" key="4">
    <source>
        <dbReference type="ARBA" id="ARBA00022989"/>
    </source>
</evidence>
<organism evidence="8 9">
    <name type="scientific">Escallonia herrerae</name>
    <dbReference type="NCBI Taxonomy" id="1293975"/>
    <lineage>
        <taxon>Eukaryota</taxon>
        <taxon>Viridiplantae</taxon>
        <taxon>Streptophyta</taxon>
        <taxon>Embryophyta</taxon>
        <taxon>Tracheophyta</taxon>
        <taxon>Spermatophyta</taxon>
        <taxon>Magnoliopsida</taxon>
        <taxon>eudicotyledons</taxon>
        <taxon>Gunneridae</taxon>
        <taxon>Pentapetalae</taxon>
        <taxon>asterids</taxon>
        <taxon>campanulids</taxon>
        <taxon>Escalloniales</taxon>
        <taxon>Escalloniaceae</taxon>
        <taxon>Escallonia</taxon>
    </lineage>
</organism>
<evidence type="ECO:0000256" key="2">
    <source>
        <dbReference type="ARBA" id="ARBA00022692"/>
    </source>
</evidence>
<keyword evidence="3" id="KW-0813">Transport</keyword>
<dbReference type="InterPro" id="IPR013057">
    <property type="entry name" value="AA_transpt_TM"/>
</dbReference>
<dbReference type="Proteomes" id="UP001188597">
    <property type="component" value="Unassembled WGS sequence"/>
</dbReference>
<keyword evidence="2 6" id="KW-0812">Transmembrane</keyword>